<evidence type="ECO:0000256" key="1">
    <source>
        <dbReference type="SAM" id="Phobius"/>
    </source>
</evidence>
<keyword evidence="1" id="KW-0812">Transmembrane</keyword>
<feature type="transmembrane region" description="Helical" evidence="1">
    <location>
        <begin position="50"/>
        <end position="71"/>
    </location>
</feature>
<proteinExistence type="predicted"/>
<protein>
    <submittedName>
        <fullName evidence="2">Uncharacterized protein</fullName>
    </submittedName>
</protein>
<gene>
    <name evidence="2" type="ORF">Terrestrivirus4_2</name>
</gene>
<sequence>MSYHPNYTKYYSPNPVDLLSDIPVKNGGEPYYYVDANNFWNFDLIYKNGIVHTTILLLITIFIVIIFIDFLTNC</sequence>
<name>A0A3G4ZNH5_9VIRU</name>
<dbReference type="EMBL" id="MK071982">
    <property type="protein sequence ID" value="AYV75954.1"/>
    <property type="molecule type" value="Genomic_DNA"/>
</dbReference>
<reference evidence="2" key="1">
    <citation type="submission" date="2018-10" db="EMBL/GenBank/DDBJ databases">
        <title>Hidden diversity of soil giant viruses.</title>
        <authorList>
            <person name="Schulz F."/>
            <person name="Alteio L."/>
            <person name="Goudeau D."/>
            <person name="Ryan E.M."/>
            <person name="Malmstrom R.R."/>
            <person name="Blanchard J."/>
            <person name="Woyke T."/>
        </authorList>
    </citation>
    <scope>NUCLEOTIDE SEQUENCE</scope>
    <source>
        <strain evidence="2">TEV1</strain>
    </source>
</reference>
<organism evidence="2">
    <name type="scientific">Terrestrivirus sp</name>
    <dbReference type="NCBI Taxonomy" id="2487775"/>
    <lineage>
        <taxon>Viruses</taxon>
        <taxon>Varidnaviria</taxon>
        <taxon>Bamfordvirae</taxon>
        <taxon>Nucleocytoviricota</taxon>
        <taxon>Megaviricetes</taxon>
        <taxon>Imitervirales</taxon>
        <taxon>Mimiviridae</taxon>
        <taxon>Klosneuvirinae</taxon>
    </lineage>
</organism>
<keyword evidence="1" id="KW-0472">Membrane</keyword>
<evidence type="ECO:0000313" key="2">
    <source>
        <dbReference type="EMBL" id="AYV75954.1"/>
    </source>
</evidence>
<keyword evidence="1" id="KW-1133">Transmembrane helix</keyword>
<accession>A0A3G4ZNH5</accession>